<sequence>MNENFIILEMFKQEVFCCCPGQKHKHIIEFHQGDVWTITNEQKYDDVLGWHFLVAVNREFQFLIQVDDIEKLFSEGRICSILDLELKIIHLNHQVNKALDEHDKESFSLFANELSNAKKVIDNGYFSVGIQAF</sequence>
<evidence type="ECO:0000313" key="1">
    <source>
        <dbReference type="EMBL" id="MCZ8533314.1"/>
    </source>
</evidence>
<dbReference type="AlphaFoldDB" id="A0A9X3L8R6"/>
<dbReference type="RefSeq" id="WP_269921719.1">
    <property type="nucleotide sequence ID" value="NZ_JAMKBI010000005.1"/>
</dbReference>
<gene>
    <name evidence="1" type="ORF">M9R61_08190</name>
</gene>
<proteinExistence type="predicted"/>
<dbReference type="Proteomes" id="UP001152172">
    <property type="component" value="Unassembled WGS sequence"/>
</dbReference>
<organism evidence="1 2">
    <name type="scientific">Psychrobacillus psychrodurans</name>
    <dbReference type="NCBI Taxonomy" id="126157"/>
    <lineage>
        <taxon>Bacteria</taxon>
        <taxon>Bacillati</taxon>
        <taxon>Bacillota</taxon>
        <taxon>Bacilli</taxon>
        <taxon>Bacillales</taxon>
        <taxon>Bacillaceae</taxon>
        <taxon>Psychrobacillus</taxon>
    </lineage>
</organism>
<evidence type="ECO:0000313" key="2">
    <source>
        <dbReference type="Proteomes" id="UP001152172"/>
    </source>
</evidence>
<name>A0A9X3L8R6_9BACI</name>
<comment type="caution">
    <text evidence="1">The sequence shown here is derived from an EMBL/GenBank/DDBJ whole genome shotgun (WGS) entry which is preliminary data.</text>
</comment>
<reference evidence="1" key="1">
    <citation type="submission" date="2022-05" db="EMBL/GenBank/DDBJ databases">
        <authorList>
            <person name="Colautti A."/>
            <person name="Iacumin L."/>
        </authorList>
    </citation>
    <scope>NUCLEOTIDE SEQUENCE</scope>
    <source>
        <strain evidence="1">DSM 30747</strain>
    </source>
</reference>
<keyword evidence="2" id="KW-1185">Reference proteome</keyword>
<accession>A0A9X3L8R6</accession>
<protein>
    <recommendedName>
        <fullName evidence="3">IDEAL domain-containing protein</fullName>
    </recommendedName>
</protein>
<dbReference type="EMBL" id="JAMKBI010000005">
    <property type="protein sequence ID" value="MCZ8533314.1"/>
    <property type="molecule type" value="Genomic_DNA"/>
</dbReference>
<evidence type="ECO:0008006" key="3">
    <source>
        <dbReference type="Google" id="ProtNLM"/>
    </source>
</evidence>